<keyword evidence="2" id="KW-1185">Reference proteome</keyword>
<sequence length="103" mass="11806">MVLSENAQIYLKAGWAAGVQKPWFRNVPGQGFSLRKDAEALIRGDKKASASTWWTFMCEDVSFVLMSYRTMQTKKMCYRSFQETARKMLLLPDTLTSAILLPF</sequence>
<dbReference type="AlphaFoldDB" id="A0AAV4SMS8"/>
<accession>A0AAV4SMS8</accession>
<organism evidence="1 2">
    <name type="scientific">Caerostris darwini</name>
    <dbReference type="NCBI Taxonomy" id="1538125"/>
    <lineage>
        <taxon>Eukaryota</taxon>
        <taxon>Metazoa</taxon>
        <taxon>Ecdysozoa</taxon>
        <taxon>Arthropoda</taxon>
        <taxon>Chelicerata</taxon>
        <taxon>Arachnida</taxon>
        <taxon>Araneae</taxon>
        <taxon>Araneomorphae</taxon>
        <taxon>Entelegynae</taxon>
        <taxon>Araneoidea</taxon>
        <taxon>Araneidae</taxon>
        <taxon>Caerostris</taxon>
    </lineage>
</organism>
<evidence type="ECO:0000313" key="1">
    <source>
        <dbReference type="EMBL" id="GIY35400.1"/>
    </source>
</evidence>
<dbReference type="Proteomes" id="UP001054837">
    <property type="component" value="Unassembled WGS sequence"/>
</dbReference>
<evidence type="ECO:0000313" key="2">
    <source>
        <dbReference type="Proteomes" id="UP001054837"/>
    </source>
</evidence>
<dbReference type="EMBL" id="BPLQ01008166">
    <property type="protein sequence ID" value="GIY35400.1"/>
    <property type="molecule type" value="Genomic_DNA"/>
</dbReference>
<proteinExistence type="predicted"/>
<protein>
    <submittedName>
        <fullName evidence="1">Uncharacterized protein</fullName>
    </submittedName>
</protein>
<gene>
    <name evidence="1" type="ORF">CDAR_189091</name>
</gene>
<reference evidence="1 2" key="1">
    <citation type="submission" date="2021-06" db="EMBL/GenBank/DDBJ databases">
        <title>Caerostris darwini draft genome.</title>
        <authorList>
            <person name="Kono N."/>
            <person name="Arakawa K."/>
        </authorList>
    </citation>
    <scope>NUCLEOTIDE SEQUENCE [LARGE SCALE GENOMIC DNA]</scope>
</reference>
<comment type="caution">
    <text evidence="1">The sequence shown here is derived from an EMBL/GenBank/DDBJ whole genome shotgun (WGS) entry which is preliminary data.</text>
</comment>
<name>A0AAV4SMS8_9ARAC</name>